<feature type="domain" description="Piwi" evidence="3">
    <location>
        <begin position="382"/>
        <end position="673"/>
    </location>
</feature>
<dbReference type="SMART" id="SM00950">
    <property type="entry name" value="Piwi"/>
    <property type="match status" value="1"/>
</dbReference>
<accession>A0A1D8P4W7</accession>
<sequence length="687" mass="80494">MQKLTLNIIPFNHPSTKVEFGFYKEKKDGYYPLKKFEYPKSLWAKYEEELQDCKRLYSNFKDTADCDFIAEVDFNTSWAFANHYYTKSIYDFFLRNADAVNFGFVNDVEVWLKDSTVKNNNYTTYKKYSLRVQYANVSKGMELVITFDGASLVHKKSIAEFDNLRPELINKVLFKNEIYSYQWQSQELKLNLDKVYPILSKTLLDELTIDRPFKREPNKYKPYLKEINFFYDTYLNTEVFKSIIPLVGAGYISINNDDPNNLQILKTKNSSSELSFGKGKGKEPKKDFLRLKPYKPSDESNVRFVFIYHKDDRKKYVTKLFSILRDGLKNGEYVNFPPMQEAIAQNFYMVESKGFEFTSVDTALQEITQQLSTFEKVDNTLYVAFYISPVSKDEKDNQRLMLYYKMKELFLNQGITSQVIYKESLFNANFKWYLPNIAVALLAKINGIPWRLDTDTKDDLVVGVGAFYSVTQKTKYIGSTFCFNNDGTFQDFNCFNSNETEKLGGEISKAIMKYVVDNHKQAKRLVIHFYKKISKKDLEPIYDILHKFNWNIPVIIITINKTLSNDYVAFDLDSPNLMPLSGSIVPIGKEQYLLFNNTRYNTRETVTDNPFPIKLTFSSSEEALLGDKLMIKDLIDQVYQFSRMYWKSVRQQNLPVTIKYPEMVAEIYPFFKNDSLPPFGQKNLWFL</sequence>
<dbReference type="InterPro" id="IPR012337">
    <property type="entry name" value="RNaseH-like_sf"/>
</dbReference>
<dbReference type="Proteomes" id="UP000176050">
    <property type="component" value="Chromosome"/>
</dbReference>
<dbReference type="KEGG" id="lul:LPB138_02400"/>
<reference evidence="4 5" key="1">
    <citation type="submission" date="2016-10" db="EMBL/GenBank/DDBJ databases">
        <title>Lutibacter sp. LPB0138, isolated from marine gastropod.</title>
        <authorList>
            <person name="Kim E."/>
            <person name="Yi H."/>
        </authorList>
    </citation>
    <scope>NUCLEOTIDE SEQUENCE [LARGE SCALE GENOMIC DNA]</scope>
    <source>
        <strain evidence="4 5">LPB0138</strain>
    </source>
</reference>
<dbReference type="InterPro" id="IPR036397">
    <property type="entry name" value="RNaseH_sf"/>
</dbReference>
<dbReference type="EMBL" id="CP017478">
    <property type="protein sequence ID" value="AOW19597.1"/>
    <property type="molecule type" value="Genomic_DNA"/>
</dbReference>
<comment type="similarity">
    <text evidence="1">Belongs to the argonaute family. Long pAgo subfamily.</text>
</comment>
<dbReference type="STRING" id="1850246.LPB138_02400"/>
<dbReference type="InterPro" id="IPR003165">
    <property type="entry name" value="Piwi"/>
</dbReference>
<dbReference type="RefSeq" id="WP_070235713.1">
    <property type="nucleotide sequence ID" value="NZ_CP017478.1"/>
</dbReference>
<dbReference type="Pfam" id="PF02171">
    <property type="entry name" value="Piwi"/>
    <property type="match status" value="1"/>
</dbReference>
<evidence type="ECO:0000259" key="3">
    <source>
        <dbReference type="PROSITE" id="PS50822"/>
    </source>
</evidence>
<evidence type="ECO:0000256" key="1">
    <source>
        <dbReference type="ARBA" id="ARBA00035012"/>
    </source>
</evidence>
<protein>
    <recommendedName>
        <fullName evidence="2">Protein argonaute</fullName>
    </recommendedName>
</protein>
<dbReference type="PROSITE" id="PS50822">
    <property type="entry name" value="PIWI"/>
    <property type="match status" value="1"/>
</dbReference>
<dbReference type="Gene3D" id="3.30.420.10">
    <property type="entry name" value="Ribonuclease H-like superfamily/Ribonuclease H"/>
    <property type="match status" value="1"/>
</dbReference>
<evidence type="ECO:0000313" key="5">
    <source>
        <dbReference type="Proteomes" id="UP000176050"/>
    </source>
</evidence>
<evidence type="ECO:0000313" key="4">
    <source>
        <dbReference type="EMBL" id="AOW19597.1"/>
    </source>
</evidence>
<name>A0A1D8P4W7_9FLAO</name>
<keyword evidence="5" id="KW-1185">Reference proteome</keyword>
<organism evidence="4 5">
    <name type="scientific">Urechidicola croceus</name>
    <dbReference type="NCBI Taxonomy" id="1850246"/>
    <lineage>
        <taxon>Bacteria</taxon>
        <taxon>Pseudomonadati</taxon>
        <taxon>Bacteroidota</taxon>
        <taxon>Flavobacteriia</taxon>
        <taxon>Flavobacteriales</taxon>
        <taxon>Flavobacteriaceae</taxon>
        <taxon>Urechidicola</taxon>
    </lineage>
</organism>
<proteinExistence type="inferred from homology"/>
<dbReference type="GO" id="GO:0003676">
    <property type="term" value="F:nucleic acid binding"/>
    <property type="evidence" value="ECO:0007669"/>
    <property type="project" value="InterPro"/>
</dbReference>
<dbReference type="OrthoDB" id="1388275at2"/>
<dbReference type="SUPFAM" id="SSF53098">
    <property type="entry name" value="Ribonuclease H-like"/>
    <property type="match status" value="1"/>
</dbReference>
<dbReference type="AlphaFoldDB" id="A0A1D8P4W7"/>
<gene>
    <name evidence="4" type="ORF">LPB138_02400</name>
</gene>
<evidence type="ECO:0000256" key="2">
    <source>
        <dbReference type="ARBA" id="ARBA00035032"/>
    </source>
</evidence>
<dbReference type="Gene3D" id="3.40.50.2300">
    <property type="match status" value="1"/>
</dbReference>